<dbReference type="EMBL" id="CAXAMN010002891">
    <property type="protein sequence ID" value="CAK9001758.1"/>
    <property type="molecule type" value="Genomic_DNA"/>
</dbReference>
<reference evidence="2 3" key="1">
    <citation type="submission" date="2024-02" db="EMBL/GenBank/DDBJ databases">
        <authorList>
            <person name="Chen Y."/>
            <person name="Shah S."/>
            <person name="Dougan E. K."/>
            <person name="Thang M."/>
            <person name="Chan C."/>
        </authorList>
    </citation>
    <scope>NUCLEOTIDE SEQUENCE [LARGE SCALE GENOMIC DNA]</scope>
</reference>
<keyword evidence="3" id="KW-1185">Reference proteome</keyword>
<dbReference type="Proteomes" id="UP001642484">
    <property type="component" value="Unassembled WGS sequence"/>
</dbReference>
<comment type="caution">
    <text evidence="2">The sequence shown here is derived from an EMBL/GenBank/DDBJ whole genome shotgun (WGS) entry which is preliminary data.</text>
</comment>
<evidence type="ECO:0000313" key="2">
    <source>
        <dbReference type="EMBL" id="CAK9001758.1"/>
    </source>
</evidence>
<sequence length="178" mass="19008">MMASLATNPQQVDLLCLEGLTTVCLLWAAISGTHVGLNIEGLEPIQNLEGNLPCKSAMAATRLGKLSAPSKPDELMIDSLEIDSDISSDIDRTDSMSSISVPFGFPDKESAELLDSYLDGLSAVDATDAMVEVSFDTENGRKVALPRDIKSRSERLSQGAWRQYGSESSPSPSMVVGL</sequence>
<organism evidence="2 3">
    <name type="scientific">Durusdinium trenchii</name>
    <dbReference type="NCBI Taxonomy" id="1381693"/>
    <lineage>
        <taxon>Eukaryota</taxon>
        <taxon>Sar</taxon>
        <taxon>Alveolata</taxon>
        <taxon>Dinophyceae</taxon>
        <taxon>Suessiales</taxon>
        <taxon>Symbiodiniaceae</taxon>
        <taxon>Durusdinium</taxon>
    </lineage>
</organism>
<evidence type="ECO:0000313" key="3">
    <source>
        <dbReference type="Proteomes" id="UP001642484"/>
    </source>
</evidence>
<accession>A0ABP0IGM8</accession>
<gene>
    <name evidence="2" type="ORF">CCMP2556_LOCUS6580</name>
</gene>
<feature type="region of interest" description="Disordered" evidence="1">
    <location>
        <begin position="153"/>
        <end position="178"/>
    </location>
</feature>
<name>A0ABP0IGM8_9DINO</name>
<evidence type="ECO:0000256" key="1">
    <source>
        <dbReference type="SAM" id="MobiDB-lite"/>
    </source>
</evidence>
<proteinExistence type="predicted"/>
<protein>
    <submittedName>
        <fullName evidence="2">Uncharacterized protein</fullName>
    </submittedName>
</protein>